<keyword evidence="2" id="KW-1185">Reference proteome</keyword>
<reference evidence="1 2" key="1">
    <citation type="submission" date="2019-06" db="EMBL/GenBank/DDBJ databases">
        <title>Emergence of pandrug resistant Empedobacter falsenii in China.</title>
        <authorList>
            <person name="Dong N."/>
            <person name="Chen S."/>
            <person name="Zhang R."/>
        </authorList>
    </citation>
    <scope>NUCLEOTIDE SEQUENCE [LARGE SCALE GENOMIC DNA]</scope>
    <source>
        <strain evidence="1 2">1681-1</strain>
    </source>
</reference>
<organism evidence="1 2">
    <name type="scientific">Empedobacter falsenii</name>
    <dbReference type="NCBI Taxonomy" id="343874"/>
    <lineage>
        <taxon>Bacteria</taxon>
        <taxon>Pseudomonadati</taxon>
        <taxon>Bacteroidota</taxon>
        <taxon>Flavobacteriia</taxon>
        <taxon>Flavobacteriales</taxon>
        <taxon>Weeksellaceae</taxon>
        <taxon>Empedobacter</taxon>
    </lineage>
</organism>
<dbReference type="GeneID" id="78401116"/>
<dbReference type="AlphaFoldDB" id="A0A7H9DSR0"/>
<dbReference type="Proteomes" id="UP000510643">
    <property type="component" value="Chromosome"/>
</dbReference>
<accession>A0A7H9DSR0</accession>
<dbReference type="KEGG" id="efal:FH779_06590"/>
<name>A0A7H9DSR0_9FLAO</name>
<evidence type="ECO:0000313" key="1">
    <source>
        <dbReference type="EMBL" id="QLL57766.1"/>
    </source>
</evidence>
<gene>
    <name evidence="1" type="ORF">FH779_06590</name>
</gene>
<sequence>MYKIYIGSYKIEFGTDFFAFYLRRKISNMSQAKVLELYNLIDETSLSEEQLECKIIQIVDLIRFIEIYNDSILIKDFLKYNCSIISHENKSIGIVFCEQLEEIESLIATQKLLMIKEKEFLNELWIVFVKDSQQPINIESISNDHKFNLFDKIFNFNFYKQTIFQAR</sequence>
<protein>
    <submittedName>
        <fullName evidence="1">Uncharacterized protein</fullName>
    </submittedName>
</protein>
<proteinExistence type="predicted"/>
<dbReference type="EMBL" id="CP040908">
    <property type="protein sequence ID" value="QLL57766.1"/>
    <property type="molecule type" value="Genomic_DNA"/>
</dbReference>
<evidence type="ECO:0000313" key="2">
    <source>
        <dbReference type="Proteomes" id="UP000510643"/>
    </source>
</evidence>
<dbReference type="RefSeq" id="WP_180906464.1">
    <property type="nucleotide sequence ID" value="NZ_CP040908.1"/>
</dbReference>